<dbReference type="Gene3D" id="2.60.120.200">
    <property type="match status" value="1"/>
</dbReference>
<dbReference type="EMBL" id="CAJPVJ010022292">
    <property type="protein sequence ID" value="CAG2178204.1"/>
    <property type="molecule type" value="Genomic_DNA"/>
</dbReference>
<dbReference type="EMBL" id="OC937117">
    <property type="protein sequence ID" value="CAD7661068.1"/>
    <property type="molecule type" value="Genomic_DNA"/>
</dbReference>
<dbReference type="InterPro" id="IPR050372">
    <property type="entry name" value="Neurexin-related_CASP"/>
</dbReference>
<keyword evidence="4" id="KW-1185">Reference proteome</keyword>
<dbReference type="InterPro" id="IPR013320">
    <property type="entry name" value="ConA-like_dom_sf"/>
</dbReference>
<gene>
    <name evidence="3" type="ORF">ONB1V03_LOCUS17630</name>
</gene>
<dbReference type="SMART" id="SM00282">
    <property type="entry name" value="LamG"/>
    <property type="match status" value="1"/>
</dbReference>
<feature type="domain" description="Laminin G" evidence="2">
    <location>
        <begin position="1"/>
        <end position="173"/>
    </location>
</feature>
<evidence type="ECO:0000313" key="3">
    <source>
        <dbReference type="EMBL" id="CAD7661068.1"/>
    </source>
</evidence>
<dbReference type="OrthoDB" id="6514856at2759"/>
<dbReference type="AlphaFoldDB" id="A0A7R9QWI7"/>
<dbReference type="PROSITE" id="PS50025">
    <property type="entry name" value="LAM_G_DOMAIN"/>
    <property type="match status" value="1"/>
</dbReference>
<comment type="caution">
    <text evidence="1">Lacks conserved residue(s) required for the propagation of feature annotation.</text>
</comment>
<evidence type="ECO:0000259" key="2">
    <source>
        <dbReference type="PROSITE" id="PS50025"/>
    </source>
</evidence>
<dbReference type="Pfam" id="PF00054">
    <property type="entry name" value="Laminin_G_1"/>
    <property type="match status" value="1"/>
</dbReference>
<accession>A0A7R9QWI7</accession>
<name>A0A7R9QWI7_9ACAR</name>
<organism evidence="3">
    <name type="scientific">Oppiella nova</name>
    <dbReference type="NCBI Taxonomy" id="334625"/>
    <lineage>
        <taxon>Eukaryota</taxon>
        <taxon>Metazoa</taxon>
        <taxon>Ecdysozoa</taxon>
        <taxon>Arthropoda</taxon>
        <taxon>Chelicerata</taxon>
        <taxon>Arachnida</taxon>
        <taxon>Acari</taxon>
        <taxon>Acariformes</taxon>
        <taxon>Sarcoptiformes</taxon>
        <taxon>Oribatida</taxon>
        <taxon>Brachypylina</taxon>
        <taxon>Oppioidea</taxon>
        <taxon>Oppiidae</taxon>
        <taxon>Oppiella</taxon>
    </lineage>
</organism>
<dbReference type="CDD" id="cd00110">
    <property type="entry name" value="LamG"/>
    <property type="match status" value="1"/>
</dbReference>
<evidence type="ECO:0000256" key="1">
    <source>
        <dbReference type="PROSITE-ProRule" id="PRU00122"/>
    </source>
</evidence>
<sequence>MFSNKPNSNQWPEIGIDGQKENRFEVRLLARGRNGIVVWLSKGATTDTDYLSLAVVNGSIELSFNLGAQKDLLFARSDRRVDDHRFHSVLVHRTERAATLRVDDDPPVTVESEAGANRLDTDGVLWIGGSPGLPTGLPPHYYSGFDGCVEWVRVDGEPLPLWSHSTASRLEFC</sequence>
<dbReference type="SUPFAM" id="SSF49899">
    <property type="entry name" value="Concanavalin A-like lectins/glucanases"/>
    <property type="match status" value="1"/>
</dbReference>
<dbReference type="PANTHER" id="PTHR15036:SF83">
    <property type="entry name" value="AGRIN"/>
    <property type="match status" value="1"/>
</dbReference>
<reference evidence="3" key="1">
    <citation type="submission" date="2020-11" db="EMBL/GenBank/DDBJ databases">
        <authorList>
            <person name="Tran Van P."/>
        </authorList>
    </citation>
    <scope>NUCLEOTIDE SEQUENCE</scope>
</reference>
<dbReference type="InterPro" id="IPR001791">
    <property type="entry name" value="Laminin_G"/>
</dbReference>
<evidence type="ECO:0000313" key="4">
    <source>
        <dbReference type="Proteomes" id="UP000728032"/>
    </source>
</evidence>
<protein>
    <recommendedName>
        <fullName evidence="2">Laminin G domain-containing protein</fullName>
    </recommendedName>
</protein>
<proteinExistence type="predicted"/>
<dbReference type="Proteomes" id="UP000728032">
    <property type="component" value="Unassembled WGS sequence"/>
</dbReference>
<dbReference type="PANTHER" id="PTHR15036">
    <property type="entry name" value="PIKACHURIN-LIKE PROTEIN"/>
    <property type="match status" value="1"/>
</dbReference>